<dbReference type="AlphaFoldDB" id="A0A176W5T2"/>
<proteinExistence type="predicted"/>
<keyword evidence="1" id="KW-1133">Transmembrane helix</keyword>
<feature type="transmembrane region" description="Helical" evidence="1">
    <location>
        <begin position="20"/>
        <end position="40"/>
    </location>
</feature>
<gene>
    <name evidence="2" type="ORF">AXG93_2779s1140</name>
</gene>
<reference evidence="2" key="1">
    <citation type="submission" date="2016-03" db="EMBL/GenBank/DDBJ databases">
        <title>Mechanisms controlling the formation of the plant cell surface in tip-growing cells are functionally conserved among land plants.</title>
        <authorList>
            <person name="Honkanen S."/>
            <person name="Jones V.A."/>
            <person name="Morieri G."/>
            <person name="Champion C."/>
            <person name="Hetherington A.J."/>
            <person name="Kelly S."/>
            <person name="Saint-Marcoux D."/>
            <person name="Proust H."/>
            <person name="Prescott H."/>
            <person name="Dolan L."/>
        </authorList>
    </citation>
    <scope>NUCLEOTIDE SEQUENCE [LARGE SCALE GENOMIC DNA]</scope>
    <source>
        <tissue evidence="2">Whole gametophyte</tissue>
    </source>
</reference>
<keyword evidence="3" id="KW-1185">Reference proteome</keyword>
<keyword evidence="1" id="KW-0812">Transmembrane</keyword>
<dbReference type="Proteomes" id="UP000077202">
    <property type="component" value="Unassembled WGS sequence"/>
</dbReference>
<keyword evidence="1" id="KW-0472">Membrane</keyword>
<dbReference type="EMBL" id="LVLJ01001862">
    <property type="protein sequence ID" value="OAE27566.1"/>
    <property type="molecule type" value="Genomic_DNA"/>
</dbReference>
<accession>A0A176W5T2</accession>
<protein>
    <submittedName>
        <fullName evidence="2">Uncharacterized protein</fullName>
    </submittedName>
</protein>
<evidence type="ECO:0000313" key="2">
    <source>
        <dbReference type="EMBL" id="OAE27566.1"/>
    </source>
</evidence>
<evidence type="ECO:0000256" key="1">
    <source>
        <dbReference type="SAM" id="Phobius"/>
    </source>
</evidence>
<comment type="caution">
    <text evidence="2">The sequence shown here is derived from an EMBL/GenBank/DDBJ whole genome shotgun (WGS) entry which is preliminary data.</text>
</comment>
<evidence type="ECO:0000313" key="3">
    <source>
        <dbReference type="Proteomes" id="UP000077202"/>
    </source>
</evidence>
<name>A0A176W5T2_MARPO</name>
<organism evidence="2 3">
    <name type="scientific">Marchantia polymorpha subsp. ruderalis</name>
    <dbReference type="NCBI Taxonomy" id="1480154"/>
    <lineage>
        <taxon>Eukaryota</taxon>
        <taxon>Viridiplantae</taxon>
        <taxon>Streptophyta</taxon>
        <taxon>Embryophyta</taxon>
        <taxon>Marchantiophyta</taxon>
        <taxon>Marchantiopsida</taxon>
        <taxon>Marchantiidae</taxon>
        <taxon>Marchantiales</taxon>
        <taxon>Marchantiaceae</taxon>
        <taxon>Marchantia</taxon>
    </lineage>
</organism>
<sequence length="232" mass="26047">MAPPKTTKVRKLVPLKARRFSCRAGCVEVFSLLAIVAVVATRIRAVSELEEKLQRGDVNGLAREIEWRSVSGDMKCCGGSRMLLENEDRNAGTRVPSGEGLNELPSAEPEWEDLARPTRLHAKELAKAEEQRAEEARIAKDLRGQIAAAKTKEELCSKIAELTDDCDKEFKCAEELTASLVEKFLKHKGELTDWAKKLSDCESARSSEVECRSKVKLERRRLQDRLERAALR</sequence>